<evidence type="ECO:0000256" key="2">
    <source>
        <dbReference type="PROSITE-ProRule" id="PRU00335"/>
    </source>
</evidence>
<dbReference type="Proteomes" id="UP000008466">
    <property type="component" value="Chromosome"/>
</dbReference>
<protein>
    <submittedName>
        <fullName evidence="4">Transcriptional regulator, TetR family</fullName>
    </submittedName>
</protein>
<dbReference type="EMBL" id="CP002541">
    <property type="protein sequence ID" value="ADY13861.1"/>
    <property type="molecule type" value="Genomic_DNA"/>
</dbReference>
<feature type="domain" description="HTH tetR-type" evidence="3">
    <location>
        <begin position="17"/>
        <end position="77"/>
    </location>
</feature>
<dbReference type="Pfam" id="PF00440">
    <property type="entry name" value="TetR_N"/>
    <property type="match status" value="1"/>
</dbReference>
<name>F0RU02_SPHGB</name>
<dbReference type="KEGG" id="sbu:SpiBuddy_2040"/>
<dbReference type="Gene3D" id="1.10.357.10">
    <property type="entry name" value="Tetracycline Repressor, domain 2"/>
    <property type="match status" value="1"/>
</dbReference>
<dbReference type="SUPFAM" id="SSF48498">
    <property type="entry name" value="Tetracyclin repressor-like, C-terminal domain"/>
    <property type="match status" value="1"/>
</dbReference>
<dbReference type="PROSITE" id="PS50977">
    <property type="entry name" value="HTH_TETR_2"/>
    <property type="match status" value="1"/>
</dbReference>
<accession>F0RU02</accession>
<feature type="DNA-binding region" description="H-T-H motif" evidence="2">
    <location>
        <begin position="40"/>
        <end position="59"/>
    </location>
</feature>
<keyword evidence="5" id="KW-1185">Reference proteome</keyword>
<dbReference type="PANTHER" id="PTHR43479">
    <property type="entry name" value="ACREF/ENVCD OPERON REPRESSOR-RELATED"/>
    <property type="match status" value="1"/>
</dbReference>
<evidence type="ECO:0000259" key="3">
    <source>
        <dbReference type="PROSITE" id="PS50977"/>
    </source>
</evidence>
<sequence>MESKRKLTKATFDNLPDEKKLLILKTATNEFAIHGFDHANINTIAEKAGISIGSLYKYFGSKQDLFLMTIHQGTEVLMHTLQAIVPSAKSFEDKCRDLIKAIQTTSREQQQLIRLYSELTGVGNSELVQQLSYEIEAISASMYTALIKNGQDTGEIRLDIEPAMAAFLLDNLFISLQFSYASEYYQQRFKIFLGSDIEKKDSFVCEQMVRFLSSALKP</sequence>
<dbReference type="AlphaFoldDB" id="F0RU02"/>
<reference evidence="5" key="1">
    <citation type="submission" date="2011-02" db="EMBL/GenBank/DDBJ databases">
        <title>Complete sequence of Spirochaeta sp. Buddy.</title>
        <authorList>
            <person name="Lucas S."/>
            <person name="Copeland A."/>
            <person name="Lapidus A."/>
            <person name="Cheng J.-F."/>
            <person name="Goodwin L."/>
            <person name="Pitluck S."/>
            <person name="Zeytun A."/>
            <person name="Detter J.C."/>
            <person name="Han C."/>
            <person name="Tapia R."/>
            <person name="Land M."/>
            <person name="Hauser L."/>
            <person name="Kyrpides N."/>
            <person name="Ivanova N."/>
            <person name="Mikhailova N."/>
            <person name="Pagani I."/>
            <person name="Ritalahti K.M."/>
            <person name="Loeffler F.E."/>
            <person name="Woyke T."/>
        </authorList>
    </citation>
    <scope>NUCLEOTIDE SEQUENCE [LARGE SCALE GENOMIC DNA]</scope>
    <source>
        <strain evidence="5">ATCC BAA-1886 / DSM 22777 / Buddy</strain>
    </source>
</reference>
<dbReference type="GO" id="GO:0003677">
    <property type="term" value="F:DNA binding"/>
    <property type="evidence" value="ECO:0007669"/>
    <property type="project" value="UniProtKB-UniRule"/>
</dbReference>
<dbReference type="InterPro" id="IPR036271">
    <property type="entry name" value="Tet_transcr_reg_TetR-rel_C_sf"/>
</dbReference>
<evidence type="ECO:0000256" key="1">
    <source>
        <dbReference type="ARBA" id="ARBA00023125"/>
    </source>
</evidence>
<gene>
    <name evidence="4" type="ordered locus">SpiBuddy_2040</name>
</gene>
<dbReference type="InterPro" id="IPR050624">
    <property type="entry name" value="HTH-type_Tx_Regulator"/>
</dbReference>
<dbReference type="InterPro" id="IPR001647">
    <property type="entry name" value="HTH_TetR"/>
</dbReference>
<dbReference type="PRINTS" id="PR00455">
    <property type="entry name" value="HTHTETR"/>
</dbReference>
<dbReference type="OrthoDB" id="370473at2"/>
<keyword evidence="1 2" id="KW-0238">DNA-binding</keyword>
<dbReference type="eggNOG" id="COG1309">
    <property type="taxonomic scope" value="Bacteria"/>
</dbReference>
<evidence type="ECO:0000313" key="4">
    <source>
        <dbReference type="EMBL" id="ADY13861.1"/>
    </source>
</evidence>
<dbReference type="RefSeq" id="WP_013607710.1">
    <property type="nucleotide sequence ID" value="NC_015152.1"/>
</dbReference>
<dbReference type="InterPro" id="IPR009057">
    <property type="entry name" value="Homeodomain-like_sf"/>
</dbReference>
<evidence type="ECO:0000313" key="5">
    <source>
        <dbReference type="Proteomes" id="UP000008466"/>
    </source>
</evidence>
<dbReference type="SUPFAM" id="SSF46689">
    <property type="entry name" value="Homeodomain-like"/>
    <property type="match status" value="1"/>
</dbReference>
<dbReference type="STRING" id="158189.SpiBuddy_2040"/>
<dbReference type="PANTHER" id="PTHR43479:SF11">
    <property type="entry name" value="ACREF_ENVCD OPERON REPRESSOR-RELATED"/>
    <property type="match status" value="1"/>
</dbReference>
<dbReference type="HOGENOM" id="CLU_069356_45_1_12"/>
<proteinExistence type="predicted"/>
<organism evidence="4 5">
    <name type="scientific">Sphaerochaeta globosa (strain ATCC BAA-1886 / DSM 22777 / Buddy)</name>
    <name type="common">Spirochaeta sp. (strain Buddy)</name>
    <dbReference type="NCBI Taxonomy" id="158189"/>
    <lineage>
        <taxon>Bacteria</taxon>
        <taxon>Pseudomonadati</taxon>
        <taxon>Spirochaetota</taxon>
        <taxon>Spirochaetia</taxon>
        <taxon>Spirochaetales</taxon>
        <taxon>Sphaerochaetaceae</taxon>
        <taxon>Sphaerochaeta</taxon>
    </lineage>
</organism>